<organism evidence="2 3">
    <name type="scientific">Ranatra chinensis</name>
    <dbReference type="NCBI Taxonomy" id="642074"/>
    <lineage>
        <taxon>Eukaryota</taxon>
        <taxon>Metazoa</taxon>
        <taxon>Ecdysozoa</taxon>
        <taxon>Arthropoda</taxon>
        <taxon>Hexapoda</taxon>
        <taxon>Insecta</taxon>
        <taxon>Pterygota</taxon>
        <taxon>Neoptera</taxon>
        <taxon>Paraneoptera</taxon>
        <taxon>Hemiptera</taxon>
        <taxon>Heteroptera</taxon>
        <taxon>Panheteroptera</taxon>
        <taxon>Nepomorpha</taxon>
        <taxon>Nepidae</taxon>
        <taxon>Ranatrinae</taxon>
        <taxon>Ranatra</taxon>
    </lineage>
</organism>
<sequence length="214" mass="23268">MFQASHEDEDAKATIKGQLLGDIFKLSETIRSDGQSLKDLLAEANSNGTDFEDVCRNLTDAITGAGRFVGSASEEVATMVTNSSDKVDQLLGCFHGEDTPFDAWGSDDPGNCTDPGDPVCELNDLIACMGRPISDGLDCLDRNLAEAEEMRKNYLTRMASLAAEMEVQTVGVYQQLKDCVLNFPTPQPGSAANLLFHPIILWSTALLTLWRTML</sequence>
<evidence type="ECO:0000313" key="2">
    <source>
        <dbReference type="EMBL" id="KAL1116252.1"/>
    </source>
</evidence>
<dbReference type="AlphaFoldDB" id="A0ABD0XYB8"/>
<accession>A0ABD0XYB8</accession>
<proteinExistence type="predicted"/>
<comment type="caution">
    <text evidence="2">The sequence shown here is derived from an EMBL/GenBank/DDBJ whole genome shotgun (WGS) entry which is preliminary data.</text>
</comment>
<evidence type="ECO:0000256" key="1">
    <source>
        <dbReference type="SAM" id="Coils"/>
    </source>
</evidence>
<gene>
    <name evidence="2" type="ORF">AAG570_005747</name>
</gene>
<keyword evidence="1" id="KW-0175">Coiled coil</keyword>
<dbReference type="Proteomes" id="UP001558652">
    <property type="component" value="Unassembled WGS sequence"/>
</dbReference>
<dbReference type="EMBL" id="JBFDAA010000018">
    <property type="protein sequence ID" value="KAL1116252.1"/>
    <property type="molecule type" value="Genomic_DNA"/>
</dbReference>
<protein>
    <submittedName>
        <fullName evidence="2">Uncharacterized protein</fullName>
    </submittedName>
</protein>
<reference evidence="2 3" key="1">
    <citation type="submission" date="2024-07" db="EMBL/GenBank/DDBJ databases">
        <title>Chromosome-level genome assembly of the water stick insect Ranatra chinensis (Heteroptera: Nepidae).</title>
        <authorList>
            <person name="Liu X."/>
        </authorList>
    </citation>
    <scope>NUCLEOTIDE SEQUENCE [LARGE SCALE GENOMIC DNA]</scope>
    <source>
        <strain evidence="2">Cailab_2021Rc</strain>
        <tissue evidence="2">Muscle</tissue>
    </source>
</reference>
<keyword evidence="3" id="KW-1185">Reference proteome</keyword>
<feature type="coiled-coil region" evidence="1">
    <location>
        <begin position="137"/>
        <end position="164"/>
    </location>
</feature>
<name>A0ABD0XYB8_9HEMI</name>
<evidence type="ECO:0000313" key="3">
    <source>
        <dbReference type="Proteomes" id="UP001558652"/>
    </source>
</evidence>